<feature type="compositionally biased region" description="Acidic residues" evidence="1">
    <location>
        <begin position="80"/>
        <end position="127"/>
    </location>
</feature>
<protein>
    <submittedName>
        <fullName evidence="2">Uncharacterized protein</fullName>
    </submittedName>
</protein>
<keyword evidence="3" id="KW-1185">Reference proteome</keyword>
<sequence>MAASFTFSRLPKEVRFHVYKALAAGPNPPELVLQRWFEKMDIEEQIARLQAVDPVTTYRPLYNSDVLLSDEDDAQHLQEEVDEDDDNEMSSDGSEDDGSEGEDEDEEDYDIYGETSDEEDENEEEHEAENGEVNSDAEEDTGSEGADEVMTDAEVDATNTDTVTAGAETGTTTAPTQQAPPVRYIRAHHKWRHVPRFLRISHCPPPKELMLLSRDLAAEIKDWFYDVAVVHIDATGSFAHTSMLDEILGQIEGAAVSPFKSVRKVEISFVYDSQWVRGPDSRGNESFFQQILLMRANKIVEFLLACVPQLKKVQINWHDTVFDDISASFQYHALESFDILPANVVVEQKEHFLTPGKQPHRKSLLGKKRLEFQHIADTGFRFN</sequence>
<feature type="compositionally biased region" description="Acidic residues" evidence="1">
    <location>
        <begin position="135"/>
        <end position="146"/>
    </location>
</feature>
<feature type="region of interest" description="Disordered" evidence="1">
    <location>
        <begin position="80"/>
        <end position="146"/>
    </location>
</feature>
<dbReference type="Proteomes" id="UP000800097">
    <property type="component" value="Unassembled WGS sequence"/>
</dbReference>
<dbReference type="RefSeq" id="XP_033656154.1">
    <property type="nucleotide sequence ID" value="XM_033797800.1"/>
</dbReference>
<evidence type="ECO:0000313" key="3">
    <source>
        <dbReference type="Proteomes" id="UP000800097"/>
    </source>
</evidence>
<evidence type="ECO:0000313" key="2">
    <source>
        <dbReference type="EMBL" id="KAF2278615.1"/>
    </source>
</evidence>
<dbReference type="GeneID" id="54550975"/>
<evidence type="ECO:0000256" key="1">
    <source>
        <dbReference type="SAM" id="MobiDB-lite"/>
    </source>
</evidence>
<gene>
    <name evidence="2" type="ORF">EI97DRAFT_430886</name>
</gene>
<accession>A0A6A6JQS1</accession>
<dbReference type="EMBL" id="ML986487">
    <property type="protein sequence ID" value="KAF2278615.1"/>
    <property type="molecule type" value="Genomic_DNA"/>
</dbReference>
<dbReference type="OrthoDB" id="3795483at2759"/>
<proteinExistence type="predicted"/>
<dbReference type="AlphaFoldDB" id="A0A6A6JQS1"/>
<reference evidence="2" key="1">
    <citation type="journal article" date="2020" name="Stud. Mycol.">
        <title>101 Dothideomycetes genomes: a test case for predicting lifestyles and emergence of pathogens.</title>
        <authorList>
            <person name="Haridas S."/>
            <person name="Albert R."/>
            <person name="Binder M."/>
            <person name="Bloem J."/>
            <person name="Labutti K."/>
            <person name="Salamov A."/>
            <person name="Andreopoulos B."/>
            <person name="Baker S."/>
            <person name="Barry K."/>
            <person name="Bills G."/>
            <person name="Bluhm B."/>
            <person name="Cannon C."/>
            <person name="Castanera R."/>
            <person name="Culley D."/>
            <person name="Daum C."/>
            <person name="Ezra D."/>
            <person name="Gonzalez J."/>
            <person name="Henrissat B."/>
            <person name="Kuo A."/>
            <person name="Liang C."/>
            <person name="Lipzen A."/>
            <person name="Lutzoni F."/>
            <person name="Magnuson J."/>
            <person name="Mondo S."/>
            <person name="Nolan M."/>
            <person name="Ohm R."/>
            <person name="Pangilinan J."/>
            <person name="Park H.-J."/>
            <person name="Ramirez L."/>
            <person name="Alfaro M."/>
            <person name="Sun H."/>
            <person name="Tritt A."/>
            <person name="Yoshinaga Y."/>
            <person name="Zwiers L.-H."/>
            <person name="Turgeon B."/>
            <person name="Goodwin S."/>
            <person name="Spatafora J."/>
            <person name="Crous P."/>
            <person name="Grigoriev I."/>
        </authorList>
    </citation>
    <scope>NUCLEOTIDE SEQUENCE</scope>
    <source>
        <strain evidence="2">CBS 379.55</strain>
    </source>
</reference>
<organism evidence="2 3">
    <name type="scientific">Westerdykella ornata</name>
    <dbReference type="NCBI Taxonomy" id="318751"/>
    <lineage>
        <taxon>Eukaryota</taxon>
        <taxon>Fungi</taxon>
        <taxon>Dikarya</taxon>
        <taxon>Ascomycota</taxon>
        <taxon>Pezizomycotina</taxon>
        <taxon>Dothideomycetes</taxon>
        <taxon>Pleosporomycetidae</taxon>
        <taxon>Pleosporales</taxon>
        <taxon>Sporormiaceae</taxon>
        <taxon>Westerdykella</taxon>
    </lineage>
</organism>
<name>A0A6A6JQS1_WESOR</name>